<organism evidence="1 2">
    <name type="scientific">Coemansia linderi</name>
    <dbReference type="NCBI Taxonomy" id="2663919"/>
    <lineage>
        <taxon>Eukaryota</taxon>
        <taxon>Fungi</taxon>
        <taxon>Fungi incertae sedis</taxon>
        <taxon>Zoopagomycota</taxon>
        <taxon>Kickxellomycotina</taxon>
        <taxon>Kickxellomycetes</taxon>
        <taxon>Kickxellales</taxon>
        <taxon>Kickxellaceae</taxon>
        <taxon>Coemansia</taxon>
    </lineage>
</organism>
<name>A0ACC1KNU7_9FUNG</name>
<reference evidence="1" key="1">
    <citation type="submission" date="2022-07" db="EMBL/GenBank/DDBJ databases">
        <title>Phylogenomic reconstructions and comparative analyses of Kickxellomycotina fungi.</title>
        <authorList>
            <person name="Reynolds N.K."/>
            <person name="Stajich J.E."/>
            <person name="Barry K."/>
            <person name="Grigoriev I.V."/>
            <person name="Crous P."/>
            <person name="Smith M.E."/>
        </authorList>
    </citation>
    <scope>NUCLEOTIDE SEQUENCE</scope>
    <source>
        <strain evidence="1">BCRC 34191</strain>
    </source>
</reference>
<accession>A0ACC1KNU7</accession>
<dbReference type="EMBL" id="JANBUK010000029">
    <property type="protein sequence ID" value="KAJ2792416.1"/>
    <property type="molecule type" value="Genomic_DNA"/>
</dbReference>
<gene>
    <name evidence="1" type="ORF">GGI18_000416</name>
</gene>
<evidence type="ECO:0000313" key="1">
    <source>
        <dbReference type="EMBL" id="KAJ2792416.1"/>
    </source>
</evidence>
<protein>
    <submittedName>
        <fullName evidence="1">Uncharacterized protein</fullName>
    </submittedName>
</protein>
<dbReference type="Proteomes" id="UP001140066">
    <property type="component" value="Unassembled WGS sequence"/>
</dbReference>
<sequence length="387" mass="43117">MLGKAQRRESSPLSAASREPDDEEDEVFFGPLTAAELTGMRRVRSTLHTPTPVLRIQALCRGFLARQEYRRQRDDLRFLAMKGEFSVERRRRWVNVSRPEEPAPLVKRGFRNWFHRSPPMEVKVTIGCETMETGVARKCLGKLLGTFKGAPPLRRTQSLRRRAPSGRPASGGRMSTGALAVHRPLETPPPVPPLPTFATNPPPPTSSVLVLVPLSDRFTVIKEGDRPPSPSSAMLARAKERMSMEISDEEDDDVCPLSPLFSSEDEGTVETKRKSTDSVSTALGSEEGNSTLMKKVCRRPVRVQWGSRSVLRDAKMDTPVVEGTPKSILVNKCESPKPVEAPTDLCVVRVACIEYPSHVSSEDEEDGEEDEYVPHKSREKGRRKKVV</sequence>
<comment type="caution">
    <text evidence="1">The sequence shown here is derived from an EMBL/GenBank/DDBJ whole genome shotgun (WGS) entry which is preliminary data.</text>
</comment>
<evidence type="ECO:0000313" key="2">
    <source>
        <dbReference type="Proteomes" id="UP001140066"/>
    </source>
</evidence>
<keyword evidence="2" id="KW-1185">Reference proteome</keyword>
<proteinExistence type="predicted"/>